<evidence type="ECO:0000256" key="1">
    <source>
        <dbReference type="SAM" id="MobiDB-lite"/>
    </source>
</evidence>
<comment type="caution">
    <text evidence="2">The sequence shown here is derived from an EMBL/GenBank/DDBJ whole genome shotgun (WGS) entry which is preliminary data.</text>
</comment>
<dbReference type="EMBL" id="CAJVCH010284408">
    <property type="protein sequence ID" value="CAG7784847.1"/>
    <property type="molecule type" value="Genomic_DNA"/>
</dbReference>
<accession>A0A8J2KHC2</accession>
<evidence type="ECO:0000313" key="3">
    <source>
        <dbReference type="Proteomes" id="UP000708208"/>
    </source>
</evidence>
<feature type="compositionally biased region" description="Basic and acidic residues" evidence="1">
    <location>
        <begin position="87"/>
        <end position="100"/>
    </location>
</feature>
<feature type="region of interest" description="Disordered" evidence="1">
    <location>
        <begin position="87"/>
        <end position="112"/>
    </location>
</feature>
<protein>
    <submittedName>
        <fullName evidence="2">Uncharacterized protein</fullName>
    </submittedName>
</protein>
<reference evidence="2" key="1">
    <citation type="submission" date="2021-06" db="EMBL/GenBank/DDBJ databases">
        <authorList>
            <person name="Hodson N. C."/>
            <person name="Mongue J. A."/>
            <person name="Jaron S. K."/>
        </authorList>
    </citation>
    <scope>NUCLEOTIDE SEQUENCE</scope>
</reference>
<dbReference type="AlphaFoldDB" id="A0A8J2KHC2"/>
<keyword evidence="3" id="KW-1185">Reference proteome</keyword>
<sequence>MSAVVSYHLTGPRDFPTTRPPKKSPLLAIVQVLLKFHLSRANGDFAPAKARCPFETINWSSGLALTPGLGATFSNFSLTTPSWHLSGHDDLRTSESHPSTEDTSELIPSVNP</sequence>
<dbReference type="Proteomes" id="UP000708208">
    <property type="component" value="Unassembled WGS sequence"/>
</dbReference>
<gene>
    <name evidence="2" type="ORF">AFUS01_LOCUS23508</name>
</gene>
<proteinExistence type="predicted"/>
<name>A0A8J2KHC2_9HEXA</name>
<evidence type="ECO:0000313" key="2">
    <source>
        <dbReference type="EMBL" id="CAG7784847.1"/>
    </source>
</evidence>
<organism evidence="2 3">
    <name type="scientific">Allacma fusca</name>
    <dbReference type="NCBI Taxonomy" id="39272"/>
    <lineage>
        <taxon>Eukaryota</taxon>
        <taxon>Metazoa</taxon>
        <taxon>Ecdysozoa</taxon>
        <taxon>Arthropoda</taxon>
        <taxon>Hexapoda</taxon>
        <taxon>Collembola</taxon>
        <taxon>Symphypleona</taxon>
        <taxon>Sminthuridae</taxon>
        <taxon>Allacma</taxon>
    </lineage>
</organism>